<dbReference type="InterPro" id="IPR006016">
    <property type="entry name" value="UspA"/>
</dbReference>
<gene>
    <name evidence="3" type="ORF">R3P95_15560</name>
</gene>
<feature type="domain" description="UspA" evidence="2">
    <location>
        <begin position="15"/>
        <end position="149"/>
    </location>
</feature>
<evidence type="ECO:0000259" key="2">
    <source>
        <dbReference type="Pfam" id="PF00582"/>
    </source>
</evidence>
<proteinExistence type="inferred from homology"/>
<evidence type="ECO:0000313" key="4">
    <source>
        <dbReference type="Proteomes" id="UP001185899"/>
    </source>
</evidence>
<dbReference type="PANTHER" id="PTHR46268:SF6">
    <property type="entry name" value="UNIVERSAL STRESS PROTEIN UP12"/>
    <property type="match status" value="1"/>
</dbReference>
<dbReference type="Pfam" id="PF00582">
    <property type="entry name" value="Usp"/>
    <property type="match status" value="2"/>
</dbReference>
<name>A0ABU4B0G2_9NOCA</name>
<evidence type="ECO:0000313" key="3">
    <source>
        <dbReference type="EMBL" id="MDV6231969.1"/>
    </source>
</evidence>
<sequence>MDHTIAATTFDGPLAVVVDGSPTDKGVAEWAAHFARAASTSVHLVHGAPKDEWSAAVAAELNTTDFPTRLRQEGEGVLARAVDVVHGVDPHVTVESEVSELPAARMAKALSADAAMLVVGACESGPLRDIVFGYSTTAIVNAATCPVLVWHERRDDSGAEPAPVAVGVDGSEPSKRALSAAFEMASILGAELLAVHVGAVHETDQLDYGPSVDWQHLREAERKWLQANVDTYRDKYPTVPVRAVSVGASAAHELRSISATSQVLVVGSRGRNRFTAAILGSVSQNLVHHSECPVLVVH</sequence>
<comment type="similarity">
    <text evidence="1">Belongs to the universal stress protein A family.</text>
</comment>
<accession>A0ABU4B0G2</accession>
<organism evidence="3 4">
    <name type="scientific">Rhodococcus cercidiphylli</name>
    <dbReference type="NCBI Taxonomy" id="489916"/>
    <lineage>
        <taxon>Bacteria</taxon>
        <taxon>Bacillati</taxon>
        <taxon>Actinomycetota</taxon>
        <taxon>Actinomycetes</taxon>
        <taxon>Mycobacteriales</taxon>
        <taxon>Nocardiaceae</taxon>
        <taxon>Rhodococcus</taxon>
    </lineage>
</organism>
<evidence type="ECO:0000256" key="1">
    <source>
        <dbReference type="ARBA" id="ARBA00008791"/>
    </source>
</evidence>
<dbReference type="PRINTS" id="PR01438">
    <property type="entry name" value="UNVRSLSTRESS"/>
</dbReference>
<dbReference type="Proteomes" id="UP001185899">
    <property type="component" value="Unassembled WGS sequence"/>
</dbReference>
<dbReference type="SUPFAM" id="SSF52402">
    <property type="entry name" value="Adenine nucleotide alpha hydrolases-like"/>
    <property type="match status" value="2"/>
</dbReference>
<keyword evidence="4" id="KW-1185">Reference proteome</keyword>
<feature type="domain" description="UspA" evidence="2">
    <location>
        <begin position="164"/>
        <end position="298"/>
    </location>
</feature>
<dbReference type="EMBL" id="JAWLKE010000005">
    <property type="protein sequence ID" value="MDV6231969.1"/>
    <property type="molecule type" value="Genomic_DNA"/>
</dbReference>
<dbReference type="Gene3D" id="3.40.50.620">
    <property type="entry name" value="HUPs"/>
    <property type="match status" value="2"/>
</dbReference>
<reference evidence="3 4" key="1">
    <citation type="submission" date="2023-10" db="EMBL/GenBank/DDBJ databases">
        <title>Development of a sustainable strategy for remediation of hydrocarbon-contaminated territories based on the waste exchange concept.</title>
        <authorList>
            <person name="Krivoruchko A."/>
        </authorList>
    </citation>
    <scope>NUCLEOTIDE SEQUENCE [LARGE SCALE GENOMIC DNA]</scope>
    <source>
        <strain evidence="3 4">IEGM 1322</strain>
    </source>
</reference>
<comment type="caution">
    <text evidence="3">The sequence shown here is derived from an EMBL/GenBank/DDBJ whole genome shotgun (WGS) entry which is preliminary data.</text>
</comment>
<dbReference type="InterPro" id="IPR014729">
    <property type="entry name" value="Rossmann-like_a/b/a_fold"/>
</dbReference>
<dbReference type="InterPro" id="IPR006015">
    <property type="entry name" value="Universal_stress_UspA"/>
</dbReference>
<protein>
    <submittedName>
        <fullName evidence="3">Universal stress protein</fullName>
    </submittedName>
</protein>
<dbReference type="RefSeq" id="WP_317548750.1">
    <property type="nucleotide sequence ID" value="NZ_JAWLKE010000005.1"/>
</dbReference>
<dbReference type="PANTHER" id="PTHR46268">
    <property type="entry name" value="STRESS RESPONSE PROTEIN NHAX"/>
    <property type="match status" value="1"/>
</dbReference>